<reference evidence="1 2" key="1">
    <citation type="journal article" date="2024" name="J Genomics">
        <title>Draft genome sequencing and assembly of Favolaschia claudopus CIRM-BRFM 2984 isolated from oak limbs.</title>
        <authorList>
            <person name="Navarro D."/>
            <person name="Drula E."/>
            <person name="Chaduli D."/>
            <person name="Cazenave R."/>
            <person name="Ahrendt S."/>
            <person name="Wang J."/>
            <person name="Lipzen A."/>
            <person name="Daum C."/>
            <person name="Barry K."/>
            <person name="Grigoriev I.V."/>
            <person name="Favel A."/>
            <person name="Rosso M.N."/>
            <person name="Martin F."/>
        </authorList>
    </citation>
    <scope>NUCLEOTIDE SEQUENCE [LARGE SCALE GENOMIC DNA]</scope>
    <source>
        <strain evidence="1 2">CIRM-BRFM 2984</strain>
    </source>
</reference>
<keyword evidence="2" id="KW-1185">Reference proteome</keyword>
<gene>
    <name evidence="1" type="ORF">R3P38DRAFT_3210470</name>
</gene>
<dbReference type="Proteomes" id="UP001362999">
    <property type="component" value="Unassembled WGS sequence"/>
</dbReference>
<dbReference type="EMBL" id="JAWWNJ010000067">
    <property type="protein sequence ID" value="KAK7008379.1"/>
    <property type="molecule type" value="Genomic_DNA"/>
</dbReference>
<organism evidence="1 2">
    <name type="scientific">Favolaschia claudopus</name>
    <dbReference type="NCBI Taxonomy" id="2862362"/>
    <lineage>
        <taxon>Eukaryota</taxon>
        <taxon>Fungi</taxon>
        <taxon>Dikarya</taxon>
        <taxon>Basidiomycota</taxon>
        <taxon>Agaricomycotina</taxon>
        <taxon>Agaricomycetes</taxon>
        <taxon>Agaricomycetidae</taxon>
        <taxon>Agaricales</taxon>
        <taxon>Marasmiineae</taxon>
        <taxon>Mycenaceae</taxon>
        <taxon>Favolaschia</taxon>
    </lineage>
</organism>
<evidence type="ECO:0000313" key="1">
    <source>
        <dbReference type="EMBL" id="KAK7008379.1"/>
    </source>
</evidence>
<evidence type="ECO:0000313" key="2">
    <source>
        <dbReference type="Proteomes" id="UP001362999"/>
    </source>
</evidence>
<name>A0AAW0AG84_9AGAR</name>
<proteinExistence type="predicted"/>
<comment type="caution">
    <text evidence="1">The sequence shown here is derived from an EMBL/GenBank/DDBJ whole genome shotgun (WGS) entry which is preliminary data.</text>
</comment>
<dbReference type="AlphaFoldDB" id="A0AAW0AG84"/>
<accession>A0AAW0AG84</accession>
<protein>
    <submittedName>
        <fullName evidence="1">Uncharacterized protein</fullName>
    </submittedName>
</protein>
<sequence>MDVFREAFDNKPFDQLTTHDFGTVFRKAFATMDPHPNNRTFAEADSKFSDDAIANLLFDATESPAGAYRARGTPGVLGIVEILGILQ</sequence>